<evidence type="ECO:0000313" key="4">
    <source>
        <dbReference type="Proteomes" id="UP000321638"/>
    </source>
</evidence>
<sequence length="137" mass="14803">MKRISCVRFVSRFCAVGDAVLTASPAFASDPTGTFSFLYTFGMVLPWAVISLVVTAIFVSRGSYRSLRKARLQATIGSAIPLTGLAVTGFDFFVVRRASTPWPGIETVLICAGLCILACLAGLSPLILHYRSTRQQH</sequence>
<keyword evidence="1" id="KW-1133">Transmembrane helix</keyword>
<evidence type="ECO:0000256" key="1">
    <source>
        <dbReference type="SAM" id="Phobius"/>
    </source>
</evidence>
<dbReference type="AlphaFoldDB" id="A0A5C8PGQ2"/>
<evidence type="ECO:0000256" key="2">
    <source>
        <dbReference type="SAM" id="SignalP"/>
    </source>
</evidence>
<reference evidence="3 4" key="1">
    <citation type="submission" date="2019-06" db="EMBL/GenBank/DDBJ databases">
        <title>New taxonomy in bacterial strain CC-CFT640, isolated from vineyard.</title>
        <authorList>
            <person name="Lin S.-Y."/>
            <person name="Tsai C.-F."/>
            <person name="Young C.-C."/>
        </authorList>
    </citation>
    <scope>NUCLEOTIDE SEQUENCE [LARGE SCALE GENOMIC DNA]</scope>
    <source>
        <strain evidence="3 4">CC-CFT640</strain>
    </source>
</reference>
<dbReference type="OrthoDB" id="9850285at2"/>
<organism evidence="3 4">
    <name type="scientific">Vineibacter terrae</name>
    <dbReference type="NCBI Taxonomy" id="2586908"/>
    <lineage>
        <taxon>Bacteria</taxon>
        <taxon>Pseudomonadati</taxon>
        <taxon>Pseudomonadota</taxon>
        <taxon>Alphaproteobacteria</taxon>
        <taxon>Hyphomicrobiales</taxon>
        <taxon>Vineibacter</taxon>
    </lineage>
</organism>
<proteinExistence type="predicted"/>
<gene>
    <name evidence="3" type="ORF">FHP25_25325</name>
</gene>
<keyword evidence="1" id="KW-0472">Membrane</keyword>
<feature type="chain" id="PRO_5022973470" evidence="2">
    <location>
        <begin position="29"/>
        <end position="137"/>
    </location>
</feature>
<feature type="transmembrane region" description="Helical" evidence="1">
    <location>
        <begin position="107"/>
        <end position="128"/>
    </location>
</feature>
<evidence type="ECO:0000313" key="3">
    <source>
        <dbReference type="EMBL" id="TXL72368.1"/>
    </source>
</evidence>
<dbReference type="Proteomes" id="UP000321638">
    <property type="component" value="Unassembled WGS sequence"/>
</dbReference>
<accession>A0A5C8PGQ2</accession>
<keyword evidence="1" id="KW-0812">Transmembrane</keyword>
<feature type="transmembrane region" description="Helical" evidence="1">
    <location>
        <begin position="38"/>
        <end position="60"/>
    </location>
</feature>
<comment type="caution">
    <text evidence="3">The sequence shown here is derived from an EMBL/GenBank/DDBJ whole genome shotgun (WGS) entry which is preliminary data.</text>
</comment>
<feature type="signal peptide" evidence="2">
    <location>
        <begin position="1"/>
        <end position="28"/>
    </location>
</feature>
<dbReference type="RefSeq" id="WP_147849779.1">
    <property type="nucleotide sequence ID" value="NZ_VDUZ01000033.1"/>
</dbReference>
<keyword evidence="4" id="KW-1185">Reference proteome</keyword>
<protein>
    <submittedName>
        <fullName evidence="3">Uncharacterized protein</fullName>
    </submittedName>
</protein>
<keyword evidence="2" id="KW-0732">Signal</keyword>
<feature type="transmembrane region" description="Helical" evidence="1">
    <location>
        <begin position="72"/>
        <end position="95"/>
    </location>
</feature>
<name>A0A5C8PGQ2_9HYPH</name>
<dbReference type="EMBL" id="VDUZ01000033">
    <property type="protein sequence ID" value="TXL72368.1"/>
    <property type="molecule type" value="Genomic_DNA"/>
</dbReference>